<keyword evidence="11" id="KW-0963">Cytoplasm</keyword>
<organism evidence="14 16">
    <name type="scientific">Paenibacillus urinalis</name>
    <dbReference type="NCBI Taxonomy" id="521520"/>
    <lineage>
        <taxon>Bacteria</taxon>
        <taxon>Bacillati</taxon>
        <taxon>Bacillota</taxon>
        <taxon>Bacilli</taxon>
        <taxon>Bacillales</taxon>
        <taxon>Paenibacillaceae</taxon>
        <taxon>Paenibacillus</taxon>
    </lineage>
</organism>
<evidence type="ECO:0000256" key="1">
    <source>
        <dbReference type="ARBA" id="ARBA00001946"/>
    </source>
</evidence>
<dbReference type="Proteomes" id="UP001221519">
    <property type="component" value="Chromosome"/>
</dbReference>
<keyword evidence="10 11" id="KW-0460">Magnesium</keyword>
<dbReference type="InterPro" id="IPR017290">
    <property type="entry name" value="RNase_H_bac"/>
</dbReference>
<evidence type="ECO:0000256" key="7">
    <source>
        <dbReference type="ARBA" id="ARBA00022723"/>
    </source>
</evidence>
<evidence type="ECO:0000256" key="4">
    <source>
        <dbReference type="ARBA" id="ARBA00012180"/>
    </source>
</evidence>
<accession>A0AAX3N2L3</accession>
<name>A0AAX3N2L3_9BACL</name>
<feature type="domain" description="RNase H type-1" evidence="13">
    <location>
        <begin position="81"/>
        <end position="215"/>
    </location>
</feature>
<dbReference type="Pfam" id="PF13456">
    <property type="entry name" value="RVT_3"/>
    <property type="match status" value="1"/>
</dbReference>
<dbReference type="PIRSF" id="PIRSF037839">
    <property type="entry name" value="Ribonuclease_H"/>
    <property type="match status" value="1"/>
</dbReference>
<evidence type="ECO:0000256" key="6">
    <source>
        <dbReference type="ARBA" id="ARBA00022722"/>
    </source>
</evidence>
<dbReference type="Pfam" id="PF01693">
    <property type="entry name" value="Cauli_VI"/>
    <property type="match status" value="1"/>
</dbReference>
<dbReference type="GO" id="GO:0003676">
    <property type="term" value="F:nucleic acid binding"/>
    <property type="evidence" value="ECO:0007669"/>
    <property type="project" value="UniProtKB-UniRule"/>
</dbReference>
<dbReference type="AlphaFoldDB" id="A0AAX3N2L3"/>
<feature type="binding site" evidence="12">
    <location>
        <position position="90"/>
    </location>
    <ligand>
        <name>Mg(2+)</name>
        <dbReference type="ChEBI" id="CHEBI:18420"/>
        <label>1</label>
    </ligand>
</feature>
<evidence type="ECO:0000313" key="16">
    <source>
        <dbReference type="Proteomes" id="UP001220962"/>
    </source>
</evidence>
<dbReference type="GO" id="GO:0046872">
    <property type="term" value="F:metal ion binding"/>
    <property type="evidence" value="ECO:0007669"/>
    <property type="project" value="UniProtKB-KW"/>
</dbReference>
<reference evidence="14 17" key="1">
    <citation type="submission" date="2023-02" db="EMBL/GenBank/DDBJ databases">
        <title>Pathogen: clinical or host-associated sample.</title>
        <authorList>
            <person name="Hergert J."/>
            <person name="Casey R."/>
            <person name="Wagner J."/>
            <person name="Young E.L."/>
            <person name="Oakeson K.F."/>
        </authorList>
    </citation>
    <scope>NUCLEOTIDE SEQUENCE</scope>
    <source>
        <strain evidence="15 17">2022CK-00829</strain>
        <strain evidence="14">2022CK-00830</strain>
    </source>
</reference>
<dbReference type="Gene3D" id="3.30.420.10">
    <property type="entry name" value="Ribonuclease H-like superfamily/Ribonuclease H"/>
    <property type="match status" value="1"/>
</dbReference>
<dbReference type="RefSeq" id="WP_274336862.1">
    <property type="nucleotide sequence ID" value="NZ_CP118101.1"/>
</dbReference>
<dbReference type="SUPFAM" id="SSF55658">
    <property type="entry name" value="L9 N-domain-like"/>
    <property type="match status" value="1"/>
</dbReference>
<evidence type="ECO:0000256" key="2">
    <source>
        <dbReference type="ARBA" id="ARBA00004065"/>
    </source>
</evidence>
<evidence type="ECO:0000256" key="3">
    <source>
        <dbReference type="ARBA" id="ARBA00005300"/>
    </source>
</evidence>
<proteinExistence type="inferred from homology"/>
<protein>
    <recommendedName>
        <fullName evidence="5 11">Ribonuclease H</fullName>
        <ecNumber evidence="4 11">3.1.26.4</ecNumber>
    </recommendedName>
</protein>
<keyword evidence="17" id="KW-1185">Reference proteome</keyword>
<comment type="cofactor">
    <cofactor evidence="12">
        <name>Mn(2+)</name>
        <dbReference type="ChEBI" id="CHEBI:29035"/>
    </cofactor>
    <cofactor evidence="12">
        <name>Mg(2+)</name>
        <dbReference type="ChEBI" id="CHEBI:18420"/>
    </cofactor>
    <text evidence="12">Binds 2 metal ions per subunit. Manganese or magnesium.</text>
</comment>
<keyword evidence="8 11" id="KW-0255">Endonuclease</keyword>
<dbReference type="Proteomes" id="UP001220962">
    <property type="component" value="Chromosome"/>
</dbReference>
<dbReference type="InterPro" id="IPR037056">
    <property type="entry name" value="RNase_H1_N_sf"/>
</dbReference>
<evidence type="ECO:0000313" key="17">
    <source>
        <dbReference type="Proteomes" id="UP001221519"/>
    </source>
</evidence>
<dbReference type="InterPro" id="IPR009027">
    <property type="entry name" value="Ribosomal_bL9/RNase_H1_N"/>
</dbReference>
<keyword evidence="12" id="KW-0464">Manganese</keyword>
<dbReference type="EMBL" id="CP118101">
    <property type="protein sequence ID" value="WDH84108.1"/>
    <property type="molecule type" value="Genomic_DNA"/>
</dbReference>
<evidence type="ECO:0000256" key="5">
    <source>
        <dbReference type="ARBA" id="ARBA00017721"/>
    </source>
</evidence>
<evidence type="ECO:0000313" key="15">
    <source>
        <dbReference type="EMBL" id="WDI03748.1"/>
    </source>
</evidence>
<dbReference type="EMBL" id="CP118108">
    <property type="protein sequence ID" value="WDI03748.1"/>
    <property type="molecule type" value="Genomic_DNA"/>
</dbReference>
<feature type="binding site" evidence="12">
    <location>
        <position position="211"/>
    </location>
    <ligand>
        <name>Mg(2+)</name>
        <dbReference type="ChEBI" id="CHEBI:18420"/>
        <label>1</label>
    </ligand>
</feature>
<gene>
    <name evidence="14" type="ORF">PUW23_07805</name>
    <name evidence="15" type="ORF">PUW25_07280</name>
</gene>
<dbReference type="SUPFAM" id="SSF53098">
    <property type="entry name" value="Ribonuclease H-like"/>
    <property type="match status" value="1"/>
</dbReference>
<sequence>MAKQKYYVVWEGKTPGIYTSWPACQQQVNGVTGAKYKAFESRAEAEKAYANGWKGIWGNTAGKSQGSGFHKGASASISASEIDYDSISVDVGTRGNPGPMEYKGVDTRTGDVLFSVGPIPNGTNNIGEFLAIVHALAYLQQQGSSKTIYSDSVNAMKWVRQKKAATTLKRDASAQQIWDMIDRAEKWLATHTYNNKILKWETKAWGEIKADYGRK</sequence>
<dbReference type="GO" id="GO:0004523">
    <property type="term" value="F:RNA-DNA hybrid ribonuclease activity"/>
    <property type="evidence" value="ECO:0007669"/>
    <property type="project" value="UniProtKB-UniRule"/>
</dbReference>
<evidence type="ECO:0000256" key="8">
    <source>
        <dbReference type="ARBA" id="ARBA00022759"/>
    </source>
</evidence>
<dbReference type="NCBIfam" id="NF046109">
    <property type="entry name" value="RNaseH_Halikb"/>
    <property type="match status" value="1"/>
</dbReference>
<keyword evidence="7 11" id="KW-0479">Metal-binding</keyword>
<dbReference type="InterPro" id="IPR036397">
    <property type="entry name" value="RNaseH_sf"/>
</dbReference>
<evidence type="ECO:0000256" key="12">
    <source>
        <dbReference type="PIRSR" id="PIRSR037839-1"/>
    </source>
</evidence>
<evidence type="ECO:0000313" key="14">
    <source>
        <dbReference type="EMBL" id="WDH84108.1"/>
    </source>
</evidence>
<dbReference type="PROSITE" id="PS50879">
    <property type="entry name" value="RNASE_H_1"/>
    <property type="match status" value="1"/>
</dbReference>
<feature type="binding site" evidence="12">
    <location>
        <position position="151"/>
    </location>
    <ligand>
        <name>Mg(2+)</name>
        <dbReference type="ChEBI" id="CHEBI:18420"/>
        <label>2</label>
    </ligand>
</feature>
<keyword evidence="6 11" id="KW-0540">Nuclease</keyword>
<comment type="catalytic activity">
    <reaction evidence="11">
        <text>Endonucleolytic cleavage to 5'-phosphomonoester.</text>
        <dbReference type="EC" id="3.1.26.4"/>
    </reaction>
</comment>
<dbReference type="InterPro" id="IPR012337">
    <property type="entry name" value="RNaseH-like_sf"/>
</dbReference>
<comment type="similarity">
    <text evidence="3 11">Belongs to the RNase H family.</text>
</comment>
<comment type="cofactor">
    <cofactor evidence="1">
        <name>Mg(2+)</name>
        <dbReference type="ChEBI" id="CHEBI:18420"/>
    </cofactor>
</comment>
<dbReference type="InterPro" id="IPR011320">
    <property type="entry name" value="RNase_H1_N"/>
</dbReference>
<feature type="binding site" evidence="12">
    <location>
        <position position="128"/>
    </location>
    <ligand>
        <name>Mg(2+)</name>
        <dbReference type="ChEBI" id="CHEBI:18420"/>
        <label>2</label>
    </ligand>
</feature>
<comment type="subcellular location">
    <subcellularLocation>
        <location evidence="11">Cytoplasm</location>
    </subcellularLocation>
</comment>
<dbReference type="Gene3D" id="3.40.970.10">
    <property type="entry name" value="Ribonuclease H1, N-terminal domain"/>
    <property type="match status" value="1"/>
</dbReference>
<dbReference type="GO" id="GO:0005737">
    <property type="term" value="C:cytoplasm"/>
    <property type="evidence" value="ECO:0007669"/>
    <property type="project" value="UniProtKB-SubCell"/>
</dbReference>
<dbReference type="FunFam" id="3.40.970.10:FF:000002">
    <property type="entry name" value="Ribonuclease H"/>
    <property type="match status" value="1"/>
</dbReference>
<evidence type="ECO:0000256" key="9">
    <source>
        <dbReference type="ARBA" id="ARBA00022801"/>
    </source>
</evidence>
<keyword evidence="9 11" id="KW-0378">Hydrolase</keyword>
<evidence type="ECO:0000256" key="10">
    <source>
        <dbReference type="ARBA" id="ARBA00022842"/>
    </source>
</evidence>
<evidence type="ECO:0000259" key="13">
    <source>
        <dbReference type="PROSITE" id="PS50879"/>
    </source>
</evidence>
<dbReference type="InterPro" id="IPR002156">
    <property type="entry name" value="RNaseH_domain"/>
</dbReference>
<dbReference type="EC" id="3.1.26.4" evidence="4 11"/>
<comment type="function">
    <text evidence="2 11">Endonuclease that specifically degrades the RNA of RNA-DNA hybrids.</text>
</comment>
<evidence type="ECO:0000256" key="11">
    <source>
        <dbReference type="PIRNR" id="PIRNR037839"/>
    </source>
</evidence>